<evidence type="ECO:0000256" key="2">
    <source>
        <dbReference type="SAM" id="SignalP"/>
    </source>
</evidence>
<organism evidence="4 5">
    <name type="scientific">Thalassotalea fonticola</name>
    <dbReference type="NCBI Taxonomy" id="3065649"/>
    <lineage>
        <taxon>Bacteria</taxon>
        <taxon>Pseudomonadati</taxon>
        <taxon>Pseudomonadota</taxon>
        <taxon>Gammaproteobacteria</taxon>
        <taxon>Alteromonadales</taxon>
        <taxon>Colwelliaceae</taxon>
        <taxon>Thalassotalea</taxon>
    </lineage>
</organism>
<dbReference type="Pfam" id="PF00722">
    <property type="entry name" value="Glyco_hydro_16"/>
    <property type="match status" value="1"/>
</dbReference>
<evidence type="ECO:0000313" key="4">
    <source>
        <dbReference type="EMBL" id="WOH36239.1"/>
    </source>
</evidence>
<dbReference type="PANTHER" id="PTHR10963:SF55">
    <property type="entry name" value="GLYCOSIDE HYDROLASE FAMILY 16 PROTEIN"/>
    <property type="match status" value="1"/>
</dbReference>
<feature type="domain" description="GH16" evidence="3">
    <location>
        <begin position="16"/>
        <end position="275"/>
    </location>
</feature>
<dbReference type="InterPro" id="IPR000757">
    <property type="entry name" value="Beta-glucanase-like"/>
</dbReference>
<proteinExistence type="inferred from homology"/>
<dbReference type="RefSeq" id="WP_348395053.1">
    <property type="nucleotide sequence ID" value="NZ_CP136600.1"/>
</dbReference>
<name>A0ABZ0GK48_9GAMM</name>
<dbReference type="Gene3D" id="2.60.120.200">
    <property type="match status" value="1"/>
</dbReference>
<dbReference type="InterPro" id="IPR013320">
    <property type="entry name" value="ConA-like_dom_sf"/>
</dbReference>
<dbReference type="GO" id="GO:0016787">
    <property type="term" value="F:hydrolase activity"/>
    <property type="evidence" value="ECO:0007669"/>
    <property type="project" value="UniProtKB-KW"/>
</dbReference>
<feature type="chain" id="PRO_5047549798" evidence="2">
    <location>
        <begin position="26"/>
        <end position="275"/>
    </location>
</feature>
<reference evidence="4 5" key="1">
    <citation type="submission" date="2023-09" db="EMBL/GenBank/DDBJ databases">
        <authorList>
            <person name="Qi X."/>
        </authorList>
    </citation>
    <scope>NUCLEOTIDE SEQUENCE [LARGE SCALE GENOMIC DNA]</scope>
    <source>
        <strain evidence="4 5">S1-1</strain>
    </source>
</reference>
<dbReference type="Proteomes" id="UP001301442">
    <property type="component" value="Chromosome"/>
</dbReference>
<gene>
    <name evidence="4" type="ORF">RI844_12750</name>
</gene>
<dbReference type="InterPro" id="IPR050546">
    <property type="entry name" value="Glycosyl_Hydrlase_16"/>
</dbReference>
<sequence length="275" mass="32042">MKTYCYFAFCLTLLAPLSWSSPAELGDYQLVWQDEFNCQNRLSNADWDYEQGFVRNHELQWYQQDNAYCDDGLLIIEGRRESKLNPKYQANSENWRNSRAHIDYTSASVTTKGKHSWLYGRFEVRAKIRAEDGLWPAIWFLGNTGNWPSKGEIDLMEYYQGQILANAAWGDNKAIWDTVKVPLTSFKNKGWDQDFHLWRMDWNKNSIKLFVDGELINTIDLTKAVNPAGVVPRHPFQQPHYLILNLAIGGEQGGSPAQSYFPSRYEIDYVRIYQK</sequence>
<dbReference type="PANTHER" id="PTHR10963">
    <property type="entry name" value="GLYCOSYL HYDROLASE-RELATED"/>
    <property type="match status" value="1"/>
</dbReference>
<evidence type="ECO:0000256" key="1">
    <source>
        <dbReference type="ARBA" id="ARBA00006865"/>
    </source>
</evidence>
<dbReference type="EMBL" id="CP136600">
    <property type="protein sequence ID" value="WOH36239.1"/>
    <property type="molecule type" value="Genomic_DNA"/>
</dbReference>
<keyword evidence="2" id="KW-0732">Signal</keyword>
<keyword evidence="4" id="KW-0378">Hydrolase</keyword>
<dbReference type="SUPFAM" id="SSF49899">
    <property type="entry name" value="Concanavalin A-like lectins/glucanases"/>
    <property type="match status" value="1"/>
</dbReference>
<accession>A0ABZ0GK48</accession>
<dbReference type="PROSITE" id="PS51762">
    <property type="entry name" value="GH16_2"/>
    <property type="match status" value="1"/>
</dbReference>
<evidence type="ECO:0000259" key="3">
    <source>
        <dbReference type="PROSITE" id="PS51762"/>
    </source>
</evidence>
<comment type="similarity">
    <text evidence="1">Belongs to the glycosyl hydrolase 16 family.</text>
</comment>
<evidence type="ECO:0000313" key="5">
    <source>
        <dbReference type="Proteomes" id="UP001301442"/>
    </source>
</evidence>
<keyword evidence="5" id="KW-1185">Reference proteome</keyword>
<dbReference type="CDD" id="cd08023">
    <property type="entry name" value="GH16_laminarinase_like"/>
    <property type="match status" value="1"/>
</dbReference>
<protein>
    <submittedName>
        <fullName evidence="4">Glycoside hydrolase family 16 protein</fullName>
    </submittedName>
</protein>
<feature type="signal peptide" evidence="2">
    <location>
        <begin position="1"/>
        <end position="25"/>
    </location>
</feature>